<dbReference type="AlphaFoldDB" id="A0AAV2K3C0"/>
<dbReference type="Proteomes" id="UP001497482">
    <property type="component" value="Chromosome 15"/>
</dbReference>
<feature type="compositionally biased region" description="Polar residues" evidence="1">
    <location>
        <begin position="35"/>
        <end position="58"/>
    </location>
</feature>
<evidence type="ECO:0000256" key="1">
    <source>
        <dbReference type="SAM" id="MobiDB-lite"/>
    </source>
</evidence>
<protein>
    <submittedName>
        <fullName evidence="2">Uncharacterized protein</fullName>
    </submittedName>
</protein>
<name>A0AAV2K3C0_KNICA</name>
<proteinExistence type="predicted"/>
<organism evidence="2 3">
    <name type="scientific">Knipowitschia caucasica</name>
    <name type="common">Caucasian dwarf goby</name>
    <name type="synonym">Pomatoschistus caucasicus</name>
    <dbReference type="NCBI Taxonomy" id="637954"/>
    <lineage>
        <taxon>Eukaryota</taxon>
        <taxon>Metazoa</taxon>
        <taxon>Chordata</taxon>
        <taxon>Craniata</taxon>
        <taxon>Vertebrata</taxon>
        <taxon>Euteleostomi</taxon>
        <taxon>Actinopterygii</taxon>
        <taxon>Neopterygii</taxon>
        <taxon>Teleostei</taxon>
        <taxon>Neoteleostei</taxon>
        <taxon>Acanthomorphata</taxon>
        <taxon>Gobiaria</taxon>
        <taxon>Gobiiformes</taxon>
        <taxon>Gobioidei</taxon>
        <taxon>Gobiidae</taxon>
        <taxon>Gobiinae</taxon>
        <taxon>Knipowitschia</taxon>
    </lineage>
</organism>
<evidence type="ECO:0000313" key="3">
    <source>
        <dbReference type="Proteomes" id="UP001497482"/>
    </source>
</evidence>
<dbReference type="EMBL" id="OZ035837">
    <property type="protein sequence ID" value="CAL1581934.1"/>
    <property type="molecule type" value="Genomic_DNA"/>
</dbReference>
<gene>
    <name evidence="2" type="ORF">KC01_LOCUS12646</name>
</gene>
<accession>A0AAV2K3C0</accession>
<evidence type="ECO:0000313" key="2">
    <source>
        <dbReference type="EMBL" id="CAL1581934.1"/>
    </source>
</evidence>
<sequence>MGAFAELRATAALRTAPVSAESSPRYELRVEARSSQRGPPAGSSDTHAITATTQGDTAGTCDLNIQAQLHHRAQSRCGREPETGLSERLNMHSGEGSSV</sequence>
<feature type="region of interest" description="Disordered" evidence="1">
    <location>
        <begin position="72"/>
        <end position="99"/>
    </location>
</feature>
<feature type="region of interest" description="Disordered" evidence="1">
    <location>
        <begin position="14"/>
        <end position="58"/>
    </location>
</feature>
<reference evidence="2 3" key="1">
    <citation type="submission" date="2024-04" db="EMBL/GenBank/DDBJ databases">
        <authorList>
            <person name="Waldvogel A.-M."/>
            <person name="Schoenle A."/>
        </authorList>
    </citation>
    <scope>NUCLEOTIDE SEQUENCE [LARGE SCALE GENOMIC DNA]</scope>
</reference>
<feature type="compositionally biased region" description="Basic and acidic residues" evidence="1">
    <location>
        <begin position="24"/>
        <end position="34"/>
    </location>
</feature>
<keyword evidence="3" id="KW-1185">Reference proteome</keyword>